<comment type="caution">
    <text evidence="1">The sequence shown here is derived from an EMBL/GenBank/DDBJ whole genome shotgun (WGS) entry which is preliminary data.</text>
</comment>
<dbReference type="Proteomes" id="UP000267464">
    <property type="component" value="Unassembled WGS sequence"/>
</dbReference>
<gene>
    <name evidence="1" type="ORF">DZC73_14550</name>
</gene>
<sequence>MKAKRTGHDVLRQLHSVMQLAQSHPAWVEKAALAMTPEQLRRAQEGLNVLAHCIAEQQGDAPAMPAMPALPATPVAAVVTPAAPKAARQRPQPAIESS</sequence>
<evidence type="ECO:0000313" key="2">
    <source>
        <dbReference type="Proteomes" id="UP000267464"/>
    </source>
</evidence>
<keyword evidence="2" id="KW-1185">Reference proteome</keyword>
<organism evidence="1 2">
    <name type="scientific">Piscinibacter terrae</name>
    <dbReference type="NCBI Taxonomy" id="2496871"/>
    <lineage>
        <taxon>Bacteria</taxon>
        <taxon>Pseudomonadati</taxon>
        <taxon>Pseudomonadota</taxon>
        <taxon>Betaproteobacteria</taxon>
        <taxon>Burkholderiales</taxon>
        <taxon>Sphaerotilaceae</taxon>
        <taxon>Piscinibacter</taxon>
    </lineage>
</organism>
<dbReference type="RefSeq" id="WP_124541036.1">
    <property type="nucleotide sequence ID" value="NZ_QUSW01000003.1"/>
</dbReference>
<proteinExistence type="predicted"/>
<evidence type="ECO:0000313" key="1">
    <source>
        <dbReference type="EMBL" id="RQP24501.1"/>
    </source>
</evidence>
<protein>
    <submittedName>
        <fullName evidence="1">Uncharacterized protein</fullName>
    </submittedName>
</protein>
<accession>A0A3N7HUA7</accession>
<reference evidence="1 2" key="2">
    <citation type="submission" date="2018-12" db="EMBL/GenBank/DDBJ databases">
        <title>Rhizobacter gummiphilus sp. nov., a rubber-degrading bacterium isolated from the soil of a botanical garden in Japan.</title>
        <authorList>
            <person name="Shunsuke S.S."/>
        </authorList>
    </citation>
    <scope>NUCLEOTIDE SEQUENCE [LARGE SCALE GENOMIC DNA]</scope>
    <source>
        <strain evidence="1 2">S-16</strain>
    </source>
</reference>
<name>A0A3N7HUA7_9BURK</name>
<reference evidence="1 2" key="1">
    <citation type="submission" date="2018-08" db="EMBL/GenBank/DDBJ databases">
        <authorList>
            <person name="Khan S.A."/>
            <person name="Jeon C.O."/>
            <person name="Chun B.H."/>
            <person name="Jeong S.E."/>
        </authorList>
    </citation>
    <scope>NUCLEOTIDE SEQUENCE [LARGE SCALE GENOMIC DNA]</scope>
    <source>
        <strain evidence="1 2">S-16</strain>
    </source>
</reference>
<dbReference type="AlphaFoldDB" id="A0A3N7HUA7"/>
<dbReference type="EMBL" id="QUSW01000003">
    <property type="protein sequence ID" value="RQP24501.1"/>
    <property type="molecule type" value="Genomic_DNA"/>
</dbReference>